<gene>
    <name evidence="1" type="ORF">EDC90_102720</name>
</gene>
<sequence length="32" mass="3716">MPTIMRTSIVREAKAEANLLSFRPYIRYCLTA</sequence>
<keyword evidence="2" id="KW-1185">Reference proteome</keyword>
<evidence type="ECO:0000313" key="1">
    <source>
        <dbReference type="EMBL" id="TCT35282.1"/>
    </source>
</evidence>
<dbReference type="EMBL" id="SMAR01000027">
    <property type="protein sequence ID" value="TCT35282.1"/>
    <property type="molecule type" value="Genomic_DNA"/>
</dbReference>
<organism evidence="1 2">
    <name type="scientific">Martelella mediterranea</name>
    <dbReference type="NCBI Taxonomy" id="293089"/>
    <lineage>
        <taxon>Bacteria</taxon>
        <taxon>Pseudomonadati</taxon>
        <taxon>Pseudomonadota</taxon>
        <taxon>Alphaproteobacteria</taxon>
        <taxon>Hyphomicrobiales</taxon>
        <taxon>Aurantimonadaceae</taxon>
        <taxon>Martelella</taxon>
    </lineage>
</organism>
<protein>
    <submittedName>
        <fullName evidence="1">Uncharacterized protein</fullName>
    </submittedName>
</protein>
<accession>A0A4R3NR18</accession>
<dbReference type="Proteomes" id="UP000295097">
    <property type="component" value="Unassembled WGS sequence"/>
</dbReference>
<reference evidence="1 2" key="1">
    <citation type="submission" date="2019-03" db="EMBL/GenBank/DDBJ databases">
        <title>Freshwater and sediment microbial communities from various areas in North America, analyzing microbe dynamics in response to fracking.</title>
        <authorList>
            <person name="Lamendella R."/>
        </authorList>
    </citation>
    <scope>NUCLEOTIDE SEQUENCE [LARGE SCALE GENOMIC DNA]</scope>
    <source>
        <strain evidence="1 2">175.2</strain>
    </source>
</reference>
<evidence type="ECO:0000313" key="2">
    <source>
        <dbReference type="Proteomes" id="UP000295097"/>
    </source>
</evidence>
<name>A0A4R3NR18_9HYPH</name>
<proteinExistence type="predicted"/>
<dbReference type="AlphaFoldDB" id="A0A4R3NR18"/>
<comment type="caution">
    <text evidence="1">The sequence shown here is derived from an EMBL/GenBank/DDBJ whole genome shotgun (WGS) entry which is preliminary data.</text>
</comment>